<evidence type="ECO:0000256" key="1">
    <source>
        <dbReference type="SAM" id="Coils"/>
    </source>
</evidence>
<sequence length="347" mass="41348">MQNLVNVPFVSVCTPTFNRRPFIPMMMSCFLNQTYPKDRIEWIIIDDGTDKIYDLISNIPQVKYFGYNEKMTLGKKRNVMHEKCKGEIIIYMDDDDYYPPERISHAVETLIQNPQALCAGSSEMYIYFKHINQMYQFGPYGEKHSTAATFAFRRELLKQTQYDNYACIAEEKQFLKNYTIPLVQLDPMKSILVFSHNHNSFDKKMLLENKEKDRFIKLSDKTVDDFVKDPSIKHFIMVTIDEYLEKYEPGDPKYKPDVLKQMSEMKERREKIIEHHKKEQDESKQKMNSIVNNSKNIDYSNKFQEQSSLIMELMRENRELKEKMDYLEKKIKDLISNRIQEMKATTK</sequence>
<evidence type="ECO:0000313" key="3">
    <source>
        <dbReference type="EMBL" id="QHT08031.1"/>
    </source>
</evidence>
<dbReference type="PANTHER" id="PTHR22916:SF3">
    <property type="entry name" value="UDP-GLCNAC:BETAGAL BETA-1,3-N-ACETYLGLUCOSAMINYLTRANSFERASE-LIKE PROTEIN 1"/>
    <property type="match status" value="1"/>
</dbReference>
<dbReference type="GO" id="GO:0016758">
    <property type="term" value="F:hexosyltransferase activity"/>
    <property type="evidence" value="ECO:0007669"/>
    <property type="project" value="UniProtKB-ARBA"/>
</dbReference>
<organism evidence="3">
    <name type="scientific">viral metagenome</name>
    <dbReference type="NCBI Taxonomy" id="1070528"/>
    <lineage>
        <taxon>unclassified sequences</taxon>
        <taxon>metagenomes</taxon>
        <taxon>organismal metagenomes</taxon>
    </lineage>
</organism>
<feature type="domain" description="Glycosyltransferase 2-like" evidence="2">
    <location>
        <begin position="11"/>
        <end position="134"/>
    </location>
</feature>
<proteinExistence type="predicted"/>
<dbReference type="EMBL" id="MN739489">
    <property type="protein sequence ID" value="QHT08031.1"/>
    <property type="molecule type" value="Genomic_DNA"/>
</dbReference>
<feature type="coiled-coil region" evidence="1">
    <location>
        <begin position="262"/>
        <end position="337"/>
    </location>
</feature>
<dbReference type="SUPFAM" id="SSF53448">
    <property type="entry name" value="Nucleotide-diphospho-sugar transferases"/>
    <property type="match status" value="1"/>
</dbReference>
<dbReference type="InterPro" id="IPR001173">
    <property type="entry name" value="Glyco_trans_2-like"/>
</dbReference>
<dbReference type="Pfam" id="PF00535">
    <property type="entry name" value="Glycos_transf_2"/>
    <property type="match status" value="1"/>
</dbReference>
<accession>A0A6C0CUL1</accession>
<keyword evidence="1" id="KW-0175">Coiled coil</keyword>
<dbReference type="InterPro" id="IPR029044">
    <property type="entry name" value="Nucleotide-diphossugar_trans"/>
</dbReference>
<evidence type="ECO:0000259" key="2">
    <source>
        <dbReference type="Pfam" id="PF00535"/>
    </source>
</evidence>
<protein>
    <recommendedName>
        <fullName evidence="2">Glycosyltransferase 2-like domain-containing protein</fullName>
    </recommendedName>
</protein>
<dbReference type="CDD" id="cd00761">
    <property type="entry name" value="Glyco_tranf_GTA_type"/>
    <property type="match status" value="1"/>
</dbReference>
<dbReference type="AlphaFoldDB" id="A0A6C0CUL1"/>
<dbReference type="PANTHER" id="PTHR22916">
    <property type="entry name" value="GLYCOSYLTRANSFERASE"/>
    <property type="match status" value="1"/>
</dbReference>
<name>A0A6C0CUL1_9ZZZZ</name>
<reference evidence="3" key="1">
    <citation type="journal article" date="2020" name="Nature">
        <title>Giant virus diversity and host interactions through global metagenomics.</title>
        <authorList>
            <person name="Schulz F."/>
            <person name="Roux S."/>
            <person name="Paez-Espino D."/>
            <person name="Jungbluth S."/>
            <person name="Walsh D.A."/>
            <person name="Denef V.J."/>
            <person name="McMahon K.D."/>
            <person name="Konstantinidis K.T."/>
            <person name="Eloe-Fadrosh E.A."/>
            <person name="Kyrpides N.C."/>
            <person name="Woyke T."/>
        </authorList>
    </citation>
    <scope>NUCLEOTIDE SEQUENCE</scope>
    <source>
        <strain evidence="3">GVMAG-M-3300022752-39</strain>
    </source>
</reference>
<dbReference type="Gene3D" id="3.90.550.10">
    <property type="entry name" value="Spore Coat Polysaccharide Biosynthesis Protein SpsA, Chain A"/>
    <property type="match status" value="1"/>
</dbReference>